<dbReference type="Gene3D" id="2.40.420.20">
    <property type="match status" value="1"/>
</dbReference>
<comment type="caution">
    <text evidence="4">The sequence shown here is derived from an EMBL/GenBank/DDBJ whole genome shotgun (WGS) entry which is preliminary data.</text>
</comment>
<evidence type="ECO:0000256" key="1">
    <source>
        <dbReference type="ARBA" id="ARBA00009477"/>
    </source>
</evidence>
<feature type="domain" description="YknX-like C-terminal permuted SH3-like" evidence="3">
    <location>
        <begin position="66"/>
        <end position="133"/>
    </location>
</feature>
<dbReference type="PANTHER" id="PTHR30158">
    <property type="entry name" value="ACRA/E-RELATED COMPONENT OF DRUG EFFLUX TRANSPORTER"/>
    <property type="match status" value="1"/>
</dbReference>
<evidence type="ECO:0000259" key="2">
    <source>
        <dbReference type="Pfam" id="PF25944"/>
    </source>
</evidence>
<dbReference type="EMBL" id="DSRP01000064">
    <property type="protein sequence ID" value="HGG91492.1"/>
    <property type="molecule type" value="Genomic_DNA"/>
</dbReference>
<organism evidence="4">
    <name type="scientific">Fundidesulfovibrio putealis</name>
    <dbReference type="NCBI Taxonomy" id="270496"/>
    <lineage>
        <taxon>Bacteria</taxon>
        <taxon>Pseudomonadati</taxon>
        <taxon>Thermodesulfobacteriota</taxon>
        <taxon>Desulfovibrionia</taxon>
        <taxon>Desulfovibrionales</taxon>
        <taxon>Desulfovibrionaceae</taxon>
        <taxon>Fundidesulfovibrio</taxon>
    </lineage>
</organism>
<sequence>MPATARLPKEEADLKERGQLTAIDNVIDTQTGMILLQAQFDNAGQSLWPGQFVTVTCTLDVEKNRVVVPSDAVMSRQDGNFLFVVQDAKAQLRKVRLGRKVGQKEVVILEGLAEGETVIAEGVIRVAPGGPVETRPMSEEAGS</sequence>
<dbReference type="GO" id="GO:0005886">
    <property type="term" value="C:plasma membrane"/>
    <property type="evidence" value="ECO:0007669"/>
    <property type="project" value="TreeGrafter"/>
</dbReference>
<feature type="domain" description="Multidrug resistance protein MdtA-like beta-barrel" evidence="2">
    <location>
        <begin position="14"/>
        <end position="60"/>
    </location>
</feature>
<reference evidence="4" key="1">
    <citation type="journal article" date="2020" name="mSystems">
        <title>Genome- and Community-Level Interaction Insights into Carbon Utilization and Element Cycling Functions of Hydrothermarchaeota in Hydrothermal Sediment.</title>
        <authorList>
            <person name="Zhou Z."/>
            <person name="Liu Y."/>
            <person name="Xu W."/>
            <person name="Pan J."/>
            <person name="Luo Z.H."/>
            <person name="Li M."/>
        </authorList>
    </citation>
    <scope>NUCLEOTIDE SEQUENCE [LARGE SCALE GENOMIC DNA]</scope>
    <source>
        <strain evidence="4">SpSt-413</strain>
    </source>
</reference>
<evidence type="ECO:0000313" key="4">
    <source>
        <dbReference type="EMBL" id="HGG91492.1"/>
    </source>
</evidence>
<dbReference type="NCBIfam" id="TIGR01730">
    <property type="entry name" value="RND_mfp"/>
    <property type="match status" value="1"/>
</dbReference>
<proteinExistence type="inferred from homology"/>
<protein>
    <submittedName>
        <fullName evidence="4">Efflux RND transporter periplasmic adaptor subunit</fullName>
    </submittedName>
</protein>
<evidence type="ECO:0000259" key="3">
    <source>
        <dbReference type="Pfam" id="PF25989"/>
    </source>
</evidence>
<dbReference type="GO" id="GO:0046677">
    <property type="term" value="P:response to antibiotic"/>
    <property type="evidence" value="ECO:0007669"/>
    <property type="project" value="TreeGrafter"/>
</dbReference>
<dbReference type="Gene3D" id="2.40.30.170">
    <property type="match status" value="1"/>
</dbReference>
<dbReference type="GO" id="GO:0022857">
    <property type="term" value="F:transmembrane transporter activity"/>
    <property type="evidence" value="ECO:0007669"/>
    <property type="project" value="InterPro"/>
</dbReference>
<dbReference type="Pfam" id="PF25944">
    <property type="entry name" value="Beta-barrel_RND"/>
    <property type="match status" value="1"/>
</dbReference>
<dbReference type="SUPFAM" id="SSF111369">
    <property type="entry name" value="HlyD-like secretion proteins"/>
    <property type="match status" value="1"/>
</dbReference>
<accession>A0A7C4AAF4</accession>
<comment type="similarity">
    <text evidence="1">Belongs to the membrane fusion protein (MFP) (TC 8.A.1) family.</text>
</comment>
<gene>
    <name evidence="4" type="ORF">ENR59_00880</name>
</gene>
<dbReference type="InterPro" id="IPR058637">
    <property type="entry name" value="YknX-like_C"/>
</dbReference>
<dbReference type="AlphaFoldDB" id="A0A7C4AAF4"/>
<dbReference type="InterPro" id="IPR058626">
    <property type="entry name" value="MdtA-like_b-barrel"/>
</dbReference>
<dbReference type="InterPro" id="IPR006143">
    <property type="entry name" value="RND_pump_MFP"/>
</dbReference>
<name>A0A7C4AAF4_9BACT</name>
<dbReference type="Pfam" id="PF25989">
    <property type="entry name" value="YknX_C"/>
    <property type="match status" value="1"/>
</dbReference>
<dbReference type="PANTHER" id="PTHR30158:SF3">
    <property type="entry name" value="MULTIDRUG EFFLUX PUMP SUBUNIT ACRA-RELATED"/>
    <property type="match status" value="1"/>
</dbReference>